<dbReference type="AlphaFoldDB" id="J4UFG1"/>
<dbReference type="Gene3D" id="2.30.40.10">
    <property type="entry name" value="Urease, subunit C, domain 1"/>
    <property type="match status" value="1"/>
</dbReference>
<dbReference type="OrthoDB" id="10567624at2759"/>
<dbReference type="RefSeq" id="XP_014181362.1">
    <property type="nucleotide sequence ID" value="XM_014325887.1"/>
</dbReference>
<name>J4UFG1_TRIAS</name>
<dbReference type="VEuPathDB" id="FungiDB:A1Q1_00572"/>
<dbReference type="Proteomes" id="UP000002748">
    <property type="component" value="Unassembled WGS sequence"/>
</dbReference>
<dbReference type="SUPFAM" id="SSF51338">
    <property type="entry name" value="Composite domain of metallo-dependent hydrolases"/>
    <property type="match status" value="1"/>
</dbReference>
<sequence length="140" mass="15369">MRVHESCLGQWELLGATSDSDSNSDSEMAIDASKAMSALRIQPSAEDWEPPHWIPNPVPEDFDIVSPPWIRPPAPRHVFTNVHVVDTEKGKLRKHMTVVVEKGEIVSVEDAKAGDKGIDCGGLYLCPGLIDCECLFRSGC</sequence>
<reference evidence="1 2" key="1">
    <citation type="journal article" date="2012" name="Eukaryot. Cell">
        <title>Draft genome sequence of CBS 2479, the standard type strain of Trichosporon asahii.</title>
        <authorList>
            <person name="Yang R.Y."/>
            <person name="Li H.T."/>
            <person name="Zhu H."/>
            <person name="Zhou G.P."/>
            <person name="Wang M."/>
            <person name="Wang L."/>
        </authorList>
    </citation>
    <scope>NUCLEOTIDE SEQUENCE [LARGE SCALE GENOMIC DNA]</scope>
    <source>
        <strain evidence="2">ATCC 90039 / CBS 2479 / JCM 2466 / KCTC 7840 / NCYC 2677 / UAMH 7654</strain>
    </source>
</reference>
<accession>J4UFG1</accession>
<comment type="caution">
    <text evidence="1">The sequence shown here is derived from an EMBL/GenBank/DDBJ whole genome shotgun (WGS) entry which is preliminary data.</text>
</comment>
<dbReference type="GeneID" id="25984086"/>
<gene>
    <name evidence="1" type="ORF">A1Q1_00572</name>
</gene>
<proteinExistence type="predicted"/>
<evidence type="ECO:0000313" key="2">
    <source>
        <dbReference type="Proteomes" id="UP000002748"/>
    </source>
</evidence>
<dbReference type="HOGENOM" id="CLU_1836541_0_0_1"/>
<dbReference type="EMBL" id="ALBS01000126">
    <property type="protein sequence ID" value="EJT50105.1"/>
    <property type="molecule type" value="Genomic_DNA"/>
</dbReference>
<dbReference type="GO" id="GO:0016810">
    <property type="term" value="F:hydrolase activity, acting on carbon-nitrogen (but not peptide) bonds"/>
    <property type="evidence" value="ECO:0007669"/>
    <property type="project" value="InterPro"/>
</dbReference>
<dbReference type="InterPro" id="IPR011059">
    <property type="entry name" value="Metal-dep_hydrolase_composite"/>
</dbReference>
<evidence type="ECO:0000313" key="1">
    <source>
        <dbReference type="EMBL" id="EJT50105.1"/>
    </source>
</evidence>
<organism evidence="1 2">
    <name type="scientific">Trichosporon asahii var. asahii (strain ATCC 90039 / CBS 2479 / JCM 2466 / KCTC 7840 / NBRC 103889/ NCYC 2677 / UAMH 7654)</name>
    <name type="common">Yeast</name>
    <dbReference type="NCBI Taxonomy" id="1186058"/>
    <lineage>
        <taxon>Eukaryota</taxon>
        <taxon>Fungi</taxon>
        <taxon>Dikarya</taxon>
        <taxon>Basidiomycota</taxon>
        <taxon>Agaricomycotina</taxon>
        <taxon>Tremellomycetes</taxon>
        <taxon>Trichosporonales</taxon>
        <taxon>Trichosporonaceae</taxon>
        <taxon>Trichosporon</taxon>
    </lineage>
</organism>
<dbReference type="KEGG" id="tasa:A1Q1_00572"/>
<protein>
    <submittedName>
        <fullName evidence="1">Uncharacterized protein</fullName>
    </submittedName>
</protein>